<dbReference type="Pfam" id="PF17668">
    <property type="entry name" value="Acetyltransf_17"/>
    <property type="match status" value="1"/>
</dbReference>
<dbReference type="STRING" id="2017.SAMN05444320_102379"/>
<keyword evidence="7" id="KW-1185">Reference proteome</keyword>
<dbReference type="InterPro" id="IPR036527">
    <property type="entry name" value="SCP2_sterol-bd_dom_sf"/>
</dbReference>
<evidence type="ECO:0000313" key="6">
    <source>
        <dbReference type="EMBL" id="SHF05806.1"/>
    </source>
</evidence>
<evidence type="ECO:0000256" key="2">
    <source>
        <dbReference type="ARBA" id="ARBA00022679"/>
    </source>
</evidence>
<dbReference type="InterPro" id="IPR022902">
    <property type="entry name" value="NAcTrfase_Eis"/>
</dbReference>
<evidence type="ECO:0000256" key="4">
    <source>
        <dbReference type="HAMAP-Rule" id="MF_01812"/>
    </source>
</evidence>
<dbReference type="PROSITE" id="PS51186">
    <property type="entry name" value="GNAT"/>
    <property type="match status" value="1"/>
</dbReference>
<dbReference type="Proteomes" id="UP000184501">
    <property type="component" value="Unassembled WGS sequence"/>
</dbReference>
<dbReference type="AlphaFoldDB" id="A0A1M4YK77"/>
<proteinExistence type="inferred from homology"/>
<dbReference type="GO" id="GO:0030649">
    <property type="term" value="P:aminoglycoside antibiotic catabolic process"/>
    <property type="evidence" value="ECO:0007669"/>
    <property type="project" value="TreeGrafter"/>
</dbReference>
<reference evidence="6 7" key="1">
    <citation type="submission" date="2016-11" db="EMBL/GenBank/DDBJ databases">
        <authorList>
            <person name="Jaros S."/>
            <person name="Januszkiewicz K."/>
            <person name="Wedrychowicz H."/>
        </authorList>
    </citation>
    <scope>NUCLEOTIDE SEQUENCE [LARGE SCALE GENOMIC DNA]</scope>
    <source>
        <strain evidence="6 7">DSM 44523</strain>
    </source>
</reference>
<organism evidence="6 7">
    <name type="scientific">Streptoalloteichus hindustanus</name>
    <dbReference type="NCBI Taxonomy" id="2017"/>
    <lineage>
        <taxon>Bacteria</taxon>
        <taxon>Bacillati</taxon>
        <taxon>Actinomycetota</taxon>
        <taxon>Actinomycetes</taxon>
        <taxon>Pseudonocardiales</taxon>
        <taxon>Pseudonocardiaceae</taxon>
        <taxon>Streptoalloteichus</taxon>
    </lineage>
</organism>
<dbReference type="Gene3D" id="3.30.1050.10">
    <property type="entry name" value="SCP2 sterol-binding domain"/>
    <property type="match status" value="1"/>
</dbReference>
<dbReference type="InterPro" id="IPR041380">
    <property type="entry name" value="Acetyltransf_17"/>
</dbReference>
<dbReference type="Gene3D" id="3.40.630.30">
    <property type="match status" value="2"/>
</dbReference>
<dbReference type="EMBL" id="FQVN01000002">
    <property type="protein sequence ID" value="SHF05806.1"/>
    <property type="molecule type" value="Genomic_DNA"/>
</dbReference>
<feature type="active site" description="Proton donor" evidence="4">
    <location>
        <position position="124"/>
    </location>
</feature>
<sequence length="399" mass="43283">MTDHAVRVLDTSEHRAAIDIMREALHFPPQSDDEWTHAIPTYTDGRVFGVHVADELVGTAASWPTRLAVPGGAELPTAAVIRVAVRADHTRRGLLGALMRRQLADVRERGEVLAALNASEPLIYGRFGYGPATTSRVVRVRARRGAVRAEAPAGRVSIVPASDVEARLRAVYERIGLFRSGMLTRPDAWWTVVRTRRALVWKGARAAVHHGPDGEDGFVLWRPVPSENLGQGAVLQIEDMQAATPAAVAGLWSFLLGIDLVAEVRADRPVDEPLEWLLTDPRLATTENVEDGLWVRLVDVPAALAARSWGEAEPVVVEVADRTLPDNAGRYRIGPDGVRRTDAPADLELDVAELAATYLGEVAPSVLAGVGRIRVRDAAALARADRLFAAGRPYCGTFF</sequence>
<dbReference type="SUPFAM" id="SSF55729">
    <property type="entry name" value="Acyl-CoA N-acyltransferases (Nat)"/>
    <property type="match status" value="1"/>
</dbReference>
<feature type="active site" description="Proton acceptor; via carboxylate" evidence="4">
    <location>
        <position position="399"/>
    </location>
</feature>
<feature type="binding site" evidence="4">
    <location>
        <begin position="91"/>
        <end position="96"/>
    </location>
    <ligand>
        <name>acetyl-CoA</name>
        <dbReference type="ChEBI" id="CHEBI:57288"/>
    </ligand>
</feature>
<dbReference type="InterPro" id="IPR051554">
    <property type="entry name" value="Acetyltransferase_Eis"/>
</dbReference>
<protein>
    <submittedName>
        <fullName evidence="6">Predicted acetyltransferase</fullName>
    </submittedName>
</protein>
<dbReference type="RefSeq" id="WP_073480633.1">
    <property type="nucleotide sequence ID" value="NZ_FQVN01000002.1"/>
</dbReference>
<dbReference type="InterPro" id="IPR016181">
    <property type="entry name" value="Acyl_CoA_acyltransferase"/>
</dbReference>
<dbReference type="Pfam" id="PF13530">
    <property type="entry name" value="SCP2_2"/>
    <property type="match status" value="1"/>
</dbReference>
<gene>
    <name evidence="6" type="ORF">SAMN05444320_102379</name>
</gene>
<dbReference type="NCBIfam" id="NF002367">
    <property type="entry name" value="PRK01346.1-4"/>
    <property type="match status" value="1"/>
</dbReference>
<feature type="binding site" evidence="4">
    <location>
        <begin position="119"/>
        <end position="120"/>
    </location>
    <ligand>
        <name>acetyl-CoA</name>
        <dbReference type="ChEBI" id="CHEBI:57288"/>
    </ligand>
</feature>
<feature type="domain" description="N-acetyltransferase" evidence="5">
    <location>
        <begin position="4"/>
        <end position="154"/>
    </location>
</feature>
<accession>A0A1M4YK77</accession>
<dbReference type="OrthoDB" id="8399956at2"/>
<feature type="binding site" evidence="4">
    <location>
        <begin position="83"/>
        <end position="85"/>
    </location>
    <ligand>
        <name>acetyl-CoA</name>
        <dbReference type="ChEBI" id="CHEBI:57288"/>
    </ligand>
</feature>
<dbReference type="PANTHER" id="PTHR37817:SF1">
    <property type="entry name" value="N-ACETYLTRANSFERASE EIS"/>
    <property type="match status" value="1"/>
</dbReference>
<keyword evidence="3 4" id="KW-0012">Acyltransferase</keyword>
<name>A0A1M4YK77_STRHI</name>
<comment type="subunit">
    <text evidence="4">Homohexamer; trimer of dimers.</text>
</comment>
<keyword evidence="2 4" id="KW-0808">Transferase</keyword>
<dbReference type="InterPro" id="IPR025559">
    <property type="entry name" value="Eis_dom"/>
</dbReference>
<dbReference type="Pfam" id="PF13527">
    <property type="entry name" value="Acetyltransf_9"/>
    <property type="match status" value="1"/>
</dbReference>
<evidence type="ECO:0000313" key="7">
    <source>
        <dbReference type="Proteomes" id="UP000184501"/>
    </source>
</evidence>
<dbReference type="GO" id="GO:0034069">
    <property type="term" value="F:aminoglycoside N-acetyltransferase activity"/>
    <property type="evidence" value="ECO:0007669"/>
    <property type="project" value="TreeGrafter"/>
</dbReference>
<dbReference type="PANTHER" id="PTHR37817">
    <property type="entry name" value="N-ACETYLTRANSFERASE EIS"/>
    <property type="match status" value="1"/>
</dbReference>
<evidence type="ECO:0000256" key="3">
    <source>
        <dbReference type="ARBA" id="ARBA00023315"/>
    </source>
</evidence>
<dbReference type="SUPFAM" id="SSF55718">
    <property type="entry name" value="SCP-like"/>
    <property type="match status" value="1"/>
</dbReference>
<dbReference type="InterPro" id="IPR000182">
    <property type="entry name" value="GNAT_dom"/>
</dbReference>
<evidence type="ECO:0000256" key="1">
    <source>
        <dbReference type="ARBA" id="ARBA00009213"/>
    </source>
</evidence>
<comment type="similarity">
    <text evidence="1 4">Belongs to the acetyltransferase Eis family.</text>
</comment>
<dbReference type="HAMAP" id="MF_01812">
    <property type="entry name" value="Eis"/>
    <property type="match status" value="1"/>
</dbReference>
<evidence type="ECO:0000259" key="5">
    <source>
        <dbReference type="PROSITE" id="PS51186"/>
    </source>
</evidence>